<comment type="caution">
    <text evidence="1">The sequence shown here is derived from an EMBL/GenBank/DDBJ whole genome shotgun (WGS) entry which is preliminary data.</text>
</comment>
<evidence type="ECO:0000313" key="2">
    <source>
        <dbReference type="Proteomes" id="UP001443914"/>
    </source>
</evidence>
<dbReference type="Gene3D" id="2.40.50.90">
    <property type="match status" value="1"/>
</dbReference>
<dbReference type="AlphaFoldDB" id="A0AAW1IJ19"/>
<proteinExistence type="predicted"/>
<gene>
    <name evidence="1" type="ORF">RND81_09G053100</name>
</gene>
<dbReference type="InterPro" id="IPR035437">
    <property type="entry name" value="SNase_OB-fold_sf"/>
</dbReference>
<dbReference type="EMBL" id="JBDFQZ010000009">
    <property type="protein sequence ID" value="KAK9689332.1"/>
    <property type="molecule type" value="Genomic_DNA"/>
</dbReference>
<organism evidence="1 2">
    <name type="scientific">Saponaria officinalis</name>
    <name type="common">Common soapwort</name>
    <name type="synonym">Lychnis saponaria</name>
    <dbReference type="NCBI Taxonomy" id="3572"/>
    <lineage>
        <taxon>Eukaryota</taxon>
        <taxon>Viridiplantae</taxon>
        <taxon>Streptophyta</taxon>
        <taxon>Embryophyta</taxon>
        <taxon>Tracheophyta</taxon>
        <taxon>Spermatophyta</taxon>
        <taxon>Magnoliopsida</taxon>
        <taxon>eudicotyledons</taxon>
        <taxon>Gunneridae</taxon>
        <taxon>Pentapetalae</taxon>
        <taxon>Caryophyllales</taxon>
        <taxon>Caryophyllaceae</taxon>
        <taxon>Caryophylleae</taxon>
        <taxon>Saponaria</taxon>
    </lineage>
</organism>
<protein>
    <recommendedName>
        <fullName evidence="3">Secreted protein</fullName>
    </recommendedName>
</protein>
<name>A0AAW1IJ19_SAPOF</name>
<sequence length="80" mass="9507">MIRILLERLWKLLVEIELLWLMMLCHLVAHWQRGVNLSSIRCPTIGNPRTGDGRENFAREAKEFLRQKLIGRQVNVCMEY</sequence>
<dbReference type="SUPFAM" id="SSF50199">
    <property type="entry name" value="Staphylococcal nuclease"/>
    <property type="match status" value="1"/>
</dbReference>
<reference evidence="1" key="1">
    <citation type="submission" date="2024-03" db="EMBL/GenBank/DDBJ databases">
        <title>WGS assembly of Saponaria officinalis var. Norfolk2.</title>
        <authorList>
            <person name="Jenkins J."/>
            <person name="Shu S."/>
            <person name="Grimwood J."/>
            <person name="Barry K."/>
            <person name="Goodstein D."/>
            <person name="Schmutz J."/>
            <person name="Leebens-Mack J."/>
            <person name="Osbourn A."/>
        </authorList>
    </citation>
    <scope>NUCLEOTIDE SEQUENCE [LARGE SCALE GENOMIC DNA]</scope>
    <source>
        <strain evidence="1">JIC</strain>
    </source>
</reference>
<evidence type="ECO:0000313" key="1">
    <source>
        <dbReference type="EMBL" id="KAK9689332.1"/>
    </source>
</evidence>
<accession>A0AAW1IJ19</accession>
<keyword evidence="2" id="KW-1185">Reference proteome</keyword>
<dbReference type="Proteomes" id="UP001443914">
    <property type="component" value="Unassembled WGS sequence"/>
</dbReference>
<evidence type="ECO:0008006" key="3">
    <source>
        <dbReference type="Google" id="ProtNLM"/>
    </source>
</evidence>